<keyword evidence="4" id="KW-1185">Reference proteome</keyword>
<feature type="compositionally biased region" description="Low complexity" evidence="1">
    <location>
        <begin position="371"/>
        <end position="382"/>
    </location>
</feature>
<evidence type="ECO:0000256" key="2">
    <source>
        <dbReference type="SAM" id="SignalP"/>
    </source>
</evidence>
<name>A0A9P4JAW6_9PEZI</name>
<reference evidence="3" key="1">
    <citation type="journal article" date="2020" name="Stud. Mycol.">
        <title>101 Dothideomycetes genomes: a test case for predicting lifestyles and emergence of pathogens.</title>
        <authorList>
            <person name="Haridas S."/>
            <person name="Albert R."/>
            <person name="Binder M."/>
            <person name="Bloem J."/>
            <person name="Labutti K."/>
            <person name="Salamov A."/>
            <person name="Andreopoulos B."/>
            <person name="Baker S."/>
            <person name="Barry K."/>
            <person name="Bills G."/>
            <person name="Bluhm B."/>
            <person name="Cannon C."/>
            <person name="Castanera R."/>
            <person name="Culley D."/>
            <person name="Daum C."/>
            <person name="Ezra D."/>
            <person name="Gonzalez J."/>
            <person name="Henrissat B."/>
            <person name="Kuo A."/>
            <person name="Liang C."/>
            <person name="Lipzen A."/>
            <person name="Lutzoni F."/>
            <person name="Magnuson J."/>
            <person name="Mondo S."/>
            <person name="Nolan M."/>
            <person name="Ohm R."/>
            <person name="Pangilinan J."/>
            <person name="Park H.-J."/>
            <person name="Ramirez L."/>
            <person name="Alfaro M."/>
            <person name="Sun H."/>
            <person name="Tritt A."/>
            <person name="Yoshinaga Y."/>
            <person name="Zwiers L.-H."/>
            <person name="Turgeon B."/>
            <person name="Goodwin S."/>
            <person name="Spatafora J."/>
            <person name="Crous P."/>
            <person name="Grigoriev I."/>
        </authorList>
    </citation>
    <scope>NUCLEOTIDE SEQUENCE</scope>
    <source>
        <strain evidence="3">CBS 260.36</strain>
    </source>
</reference>
<evidence type="ECO:0000256" key="1">
    <source>
        <dbReference type="SAM" id="MobiDB-lite"/>
    </source>
</evidence>
<dbReference type="Proteomes" id="UP000799439">
    <property type="component" value="Unassembled WGS sequence"/>
</dbReference>
<evidence type="ECO:0000313" key="3">
    <source>
        <dbReference type="EMBL" id="KAF2155494.1"/>
    </source>
</evidence>
<dbReference type="AlphaFoldDB" id="A0A9P4JAW6"/>
<dbReference type="EMBL" id="ML996082">
    <property type="protein sequence ID" value="KAF2155494.1"/>
    <property type="molecule type" value="Genomic_DNA"/>
</dbReference>
<gene>
    <name evidence="3" type="ORF">K461DRAFT_290522</name>
</gene>
<proteinExistence type="predicted"/>
<feature type="compositionally biased region" description="Basic and acidic residues" evidence="1">
    <location>
        <begin position="324"/>
        <end position="338"/>
    </location>
</feature>
<feature type="chain" id="PRO_5040251133" evidence="2">
    <location>
        <begin position="21"/>
        <end position="400"/>
    </location>
</feature>
<sequence length="400" mass="42469">MKLQAGLVFIISALLSSGLALPIGSKDSSASHPFAVLKRGASESSSPRIETYDGGEPTNKGYIATKEHKGSISHNELWKAGQNFHDGLRGKDSAKGKAKTKSEHLLVSAVHSPGHGIVMASKPKTTKPHNKAFAEHIKDDAQKHAKPLSNVLDLRAKNHKHEFEKKKEEGKNPKKMQPLSQIHTEDLTYLAGKKKFGPGFPAKGSTGVVYGSLGYGKTGPVNNCGGTGRAKIDPSCHATQKKLGINYLDKSTFPKKLGKTPEGKFKVPKKGVKVAAPKPQKPVVKSAPPKKPKPPTKVGSPASAAKARHEAKKAGDKSVLSARPVDDKHRISKPDPRKQTTSKVPGKPDSRTAANPASKATVKAPVKADVKPATNPAAKATPLKQNSGGSAGKKHGRYRK</sequence>
<organism evidence="3 4">
    <name type="scientific">Myriangium duriaei CBS 260.36</name>
    <dbReference type="NCBI Taxonomy" id="1168546"/>
    <lineage>
        <taxon>Eukaryota</taxon>
        <taxon>Fungi</taxon>
        <taxon>Dikarya</taxon>
        <taxon>Ascomycota</taxon>
        <taxon>Pezizomycotina</taxon>
        <taxon>Dothideomycetes</taxon>
        <taxon>Dothideomycetidae</taxon>
        <taxon>Myriangiales</taxon>
        <taxon>Myriangiaceae</taxon>
        <taxon>Myriangium</taxon>
    </lineage>
</organism>
<feature type="region of interest" description="Disordered" evidence="1">
    <location>
        <begin position="252"/>
        <end position="400"/>
    </location>
</feature>
<evidence type="ECO:0000313" key="4">
    <source>
        <dbReference type="Proteomes" id="UP000799439"/>
    </source>
</evidence>
<protein>
    <submittedName>
        <fullName evidence="3">Uncharacterized protein</fullName>
    </submittedName>
</protein>
<keyword evidence="2" id="KW-0732">Signal</keyword>
<comment type="caution">
    <text evidence="3">The sequence shown here is derived from an EMBL/GenBank/DDBJ whole genome shotgun (WGS) entry which is preliminary data.</text>
</comment>
<feature type="signal peptide" evidence="2">
    <location>
        <begin position="1"/>
        <end position="20"/>
    </location>
</feature>
<accession>A0A9P4JAW6</accession>
<feature type="region of interest" description="Disordered" evidence="1">
    <location>
        <begin position="39"/>
        <end position="59"/>
    </location>
</feature>
<feature type="compositionally biased region" description="Low complexity" evidence="1">
    <location>
        <begin position="273"/>
        <end position="287"/>
    </location>
</feature>